<evidence type="ECO:0000313" key="2">
    <source>
        <dbReference type="EMBL" id="MEK8052134.1"/>
    </source>
</evidence>
<dbReference type="EMBL" id="JBBUTH010000009">
    <property type="protein sequence ID" value="MEK8052134.1"/>
    <property type="molecule type" value="Genomic_DNA"/>
</dbReference>
<sequence length="231" mass="24759">MNHLNNIARSPRALAVGMAAVVAVLIGSHGTAFANDSNAAKPESLASFVQQAWKIDGFQLGRDAVNSTVPMRVSTYMSPAFIHRGQMEGLGLKAKELSELCSRQGGEWAYLGLPPARSERGQPLASGNSLAGAAASAPPTEAGMRDFVKAGEQSVAADVAKAFIAALQQAPDALVADALENAVRWKWLGRFECRRDAAPWTATISFSKWAARTEKSYVYRDVTLKIELAQR</sequence>
<accession>A0ABU9CJV5</accession>
<proteinExistence type="predicted"/>
<organism evidence="2 3">
    <name type="scientific">Pseudaquabacterium inlustre</name>
    <dbReference type="NCBI Taxonomy" id="2984192"/>
    <lineage>
        <taxon>Bacteria</taxon>
        <taxon>Pseudomonadati</taxon>
        <taxon>Pseudomonadota</taxon>
        <taxon>Betaproteobacteria</taxon>
        <taxon>Burkholderiales</taxon>
        <taxon>Sphaerotilaceae</taxon>
        <taxon>Pseudaquabacterium</taxon>
    </lineage>
</organism>
<dbReference type="RefSeq" id="WP_341411851.1">
    <property type="nucleotide sequence ID" value="NZ_JBBUTH010000009.1"/>
</dbReference>
<keyword evidence="1" id="KW-0732">Signal</keyword>
<evidence type="ECO:0000313" key="3">
    <source>
        <dbReference type="Proteomes" id="UP001365405"/>
    </source>
</evidence>
<reference evidence="2 3" key="1">
    <citation type="submission" date="2024-04" db="EMBL/GenBank/DDBJ databases">
        <title>Novel species of the genus Ideonella isolated from streams.</title>
        <authorList>
            <person name="Lu H."/>
        </authorList>
    </citation>
    <scope>NUCLEOTIDE SEQUENCE [LARGE SCALE GENOMIC DNA]</scope>
    <source>
        <strain evidence="2 3">DXS22W</strain>
    </source>
</reference>
<evidence type="ECO:0000256" key="1">
    <source>
        <dbReference type="SAM" id="SignalP"/>
    </source>
</evidence>
<protein>
    <submittedName>
        <fullName evidence="2">Uncharacterized protein</fullName>
    </submittedName>
</protein>
<gene>
    <name evidence="2" type="ORF">AACH10_17920</name>
</gene>
<dbReference type="Proteomes" id="UP001365405">
    <property type="component" value="Unassembled WGS sequence"/>
</dbReference>
<comment type="caution">
    <text evidence="2">The sequence shown here is derived from an EMBL/GenBank/DDBJ whole genome shotgun (WGS) entry which is preliminary data.</text>
</comment>
<name>A0ABU9CJV5_9BURK</name>
<keyword evidence="3" id="KW-1185">Reference proteome</keyword>
<feature type="chain" id="PRO_5047063895" evidence="1">
    <location>
        <begin position="35"/>
        <end position="231"/>
    </location>
</feature>
<feature type="signal peptide" evidence="1">
    <location>
        <begin position="1"/>
        <end position="34"/>
    </location>
</feature>